<comment type="caution">
    <text evidence="9">The sequence shown here is derived from an EMBL/GenBank/DDBJ whole genome shotgun (WGS) entry which is preliminary data.</text>
</comment>
<dbReference type="GO" id="GO:0055085">
    <property type="term" value="P:transmembrane transport"/>
    <property type="evidence" value="ECO:0007669"/>
    <property type="project" value="InterPro"/>
</dbReference>
<evidence type="ECO:0000256" key="3">
    <source>
        <dbReference type="ARBA" id="ARBA00022475"/>
    </source>
</evidence>
<comment type="similarity">
    <text evidence="7">Belongs to the binding-protein-dependent transport system permease family.</text>
</comment>
<sequence length="302" mass="34204">MKHPAEKRSLNYARRLRIIGFLFVLPAFLYFVAIYYFPLFEAFRMSLLEMAPGGAMKYVGLASVKKVFADPLFWRSLVHTIFFMVCSSVLTVILGIIIAIGLYGVSRSVLRNMFILAYVLPTLVSLTAAGFIWEWIYHPRFGLINYALSLLGFSKQPFLADSIQVLPSLIIINVWVRIGFAVLIFFAGLLGISSSYFDAAKVDGATGFTLHKNVTIPLLLPQITVVTFLEVIFGFKVFDVIYVSTQGGPNEASYVLMLYLYNNAFRFYHPGRASVVAVFMFIFLLIFSLVQRRVVKGRRYEI</sequence>
<feature type="transmembrane region" description="Helical" evidence="7">
    <location>
        <begin position="267"/>
        <end position="290"/>
    </location>
</feature>
<dbReference type="SUPFAM" id="SSF161098">
    <property type="entry name" value="MetI-like"/>
    <property type="match status" value="1"/>
</dbReference>
<evidence type="ECO:0000256" key="5">
    <source>
        <dbReference type="ARBA" id="ARBA00022989"/>
    </source>
</evidence>
<dbReference type="Gene3D" id="1.10.3720.10">
    <property type="entry name" value="MetI-like"/>
    <property type="match status" value="1"/>
</dbReference>
<keyword evidence="2 7" id="KW-0813">Transport</keyword>
<evidence type="ECO:0000256" key="2">
    <source>
        <dbReference type="ARBA" id="ARBA00022448"/>
    </source>
</evidence>
<dbReference type="PANTHER" id="PTHR30193">
    <property type="entry name" value="ABC TRANSPORTER PERMEASE PROTEIN"/>
    <property type="match status" value="1"/>
</dbReference>
<organism evidence="9 10">
    <name type="scientific">candidate division KSB3 bacterium</name>
    <dbReference type="NCBI Taxonomy" id="2044937"/>
    <lineage>
        <taxon>Bacteria</taxon>
        <taxon>candidate division KSB3</taxon>
    </lineage>
</organism>
<feature type="transmembrane region" description="Helical" evidence="7">
    <location>
        <begin position="81"/>
        <end position="103"/>
    </location>
</feature>
<dbReference type="EMBL" id="WJJP01000761">
    <property type="protein sequence ID" value="MBD3327575.1"/>
    <property type="molecule type" value="Genomic_DNA"/>
</dbReference>
<dbReference type="PROSITE" id="PS50928">
    <property type="entry name" value="ABC_TM1"/>
    <property type="match status" value="1"/>
</dbReference>
<dbReference type="InterPro" id="IPR035906">
    <property type="entry name" value="MetI-like_sf"/>
</dbReference>
<name>A0A9D5K129_9BACT</name>
<feature type="transmembrane region" description="Helical" evidence="7">
    <location>
        <begin position="115"/>
        <end position="136"/>
    </location>
</feature>
<evidence type="ECO:0000259" key="8">
    <source>
        <dbReference type="PROSITE" id="PS50928"/>
    </source>
</evidence>
<evidence type="ECO:0000313" key="9">
    <source>
        <dbReference type="EMBL" id="MBD3327575.1"/>
    </source>
</evidence>
<dbReference type="AlphaFoldDB" id="A0A9D5K129"/>
<protein>
    <submittedName>
        <fullName evidence="9">ABC transporter permease subunit</fullName>
    </submittedName>
</protein>
<keyword evidence="3" id="KW-1003">Cell membrane</keyword>
<reference evidence="9" key="1">
    <citation type="submission" date="2019-11" db="EMBL/GenBank/DDBJ databases">
        <title>Microbial mats filling the niche in hypersaline microbial mats.</title>
        <authorList>
            <person name="Wong H.L."/>
            <person name="Macleod F.I."/>
            <person name="White R.A. III"/>
            <person name="Burns B.P."/>
        </authorList>
    </citation>
    <scope>NUCLEOTIDE SEQUENCE</scope>
    <source>
        <strain evidence="9">Rbin_158</strain>
    </source>
</reference>
<comment type="subcellular location">
    <subcellularLocation>
        <location evidence="1 7">Cell membrane</location>
        <topology evidence="1 7">Multi-pass membrane protein</topology>
    </subcellularLocation>
</comment>
<keyword evidence="5 7" id="KW-1133">Transmembrane helix</keyword>
<dbReference type="InterPro" id="IPR000515">
    <property type="entry name" value="MetI-like"/>
</dbReference>
<evidence type="ECO:0000313" key="10">
    <source>
        <dbReference type="Proteomes" id="UP000649604"/>
    </source>
</evidence>
<proteinExistence type="inferred from homology"/>
<dbReference type="GO" id="GO:0005886">
    <property type="term" value="C:plasma membrane"/>
    <property type="evidence" value="ECO:0007669"/>
    <property type="project" value="UniProtKB-SubCell"/>
</dbReference>
<dbReference type="Pfam" id="PF00528">
    <property type="entry name" value="BPD_transp_1"/>
    <property type="match status" value="1"/>
</dbReference>
<dbReference type="PANTHER" id="PTHR30193:SF37">
    <property type="entry name" value="INNER MEMBRANE ABC TRANSPORTER PERMEASE PROTEIN YCJO"/>
    <property type="match status" value="1"/>
</dbReference>
<feature type="transmembrane region" description="Helical" evidence="7">
    <location>
        <begin position="218"/>
        <end position="238"/>
    </location>
</feature>
<keyword evidence="6 7" id="KW-0472">Membrane</keyword>
<feature type="transmembrane region" description="Helical" evidence="7">
    <location>
        <begin position="16"/>
        <end position="37"/>
    </location>
</feature>
<evidence type="ECO:0000256" key="7">
    <source>
        <dbReference type="RuleBase" id="RU363032"/>
    </source>
</evidence>
<evidence type="ECO:0000256" key="6">
    <source>
        <dbReference type="ARBA" id="ARBA00023136"/>
    </source>
</evidence>
<feature type="transmembrane region" description="Helical" evidence="7">
    <location>
        <begin position="174"/>
        <end position="197"/>
    </location>
</feature>
<evidence type="ECO:0000256" key="4">
    <source>
        <dbReference type="ARBA" id="ARBA00022692"/>
    </source>
</evidence>
<feature type="domain" description="ABC transmembrane type-1" evidence="8">
    <location>
        <begin position="77"/>
        <end position="291"/>
    </location>
</feature>
<dbReference type="Proteomes" id="UP000649604">
    <property type="component" value="Unassembled WGS sequence"/>
</dbReference>
<accession>A0A9D5K129</accession>
<keyword evidence="4 7" id="KW-0812">Transmembrane</keyword>
<gene>
    <name evidence="9" type="ORF">GF339_23525</name>
</gene>
<dbReference type="CDD" id="cd06261">
    <property type="entry name" value="TM_PBP2"/>
    <property type="match status" value="1"/>
</dbReference>
<evidence type="ECO:0000256" key="1">
    <source>
        <dbReference type="ARBA" id="ARBA00004651"/>
    </source>
</evidence>
<dbReference type="InterPro" id="IPR051393">
    <property type="entry name" value="ABC_transporter_permease"/>
</dbReference>